<protein>
    <submittedName>
        <fullName evidence="6">Cytoplasmic P body 3'-5'-exoribonuclease, Dis3L2-related</fullName>
    </submittedName>
</protein>
<dbReference type="InterPro" id="IPR012340">
    <property type="entry name" value="NA-bd_OB-fold"/>
</dbReference>
<sequence length="1136" mass="126381">MDPHWKRSEASGRPPPSSSSNQRMGGIPPLAPDVIQSQIEYLQALQLQQQSQSQPLAENENFTQTNLTSPFQANPFSNPKRRESLLLPRLNPIAPIGARQMQSPPSAGSAELPSPSVKTRTESFFSPAKESFDAFGPGMHATSQRSNVMGGMGGIPPTRIRRRSSVGNESLSPVSPKSANFLTPLKPIEGNFEWQQSPMESPLSARSLQESVYMEPESPTTHVPVQMPLSTASQQSYINHSTDGASLPQSSFLNFNNSGKRVSVSAAAQQHKNLFLPYLPQASLPKFISTGRLLVGTLHINRKNRSDAYVITDALDDYIFICGSKDRNRTLEGDLVAVELLDVNEILQTKREKEEKKIRRNLSLSGTSKSSVNSKAKMMSIGTPMALGMNKGALAFERSIEKRKNDYEVTGQSLSFVDDISLNQENLPKYAGHIVAILDRPSGDTCSGTLALYRPNSLASKNQSSHRRNSSTSSGESGKGPKIVWFKPSDKRIPLIAISSDQVPPKFFTNNDEFKDLVFLAGIKRWPTTSLHPFGTLYESIGKVGDSKVEFTAILHDYSCRVYEFPESLSYSIKRLPSPVSPEELNNRYDLRDKLTFMVGTRDYAIHIDTGPSEGVIILGFHVTDVASSIKQDMPIDDEAANRVSQVQLLQGSVPFLPKKVTEEVSLTTGLDCLAISIVIQLDLKSETVLQCSLGPSVIRPSSYISLETAQANIQSNEALQLLEKSAKVLTKLRLQTKEDVNLQPLYCFGFLDDQLSGIQDLNMNVFETYPVVCALQQIEHWINEKTASHLMSIFPNKVVLRKSSRPNNLDAAVRAARRAGFPLTVESSSTEFMAALATINDKNLQRLLQLNLKRLASESEYTVGISNDKDVSHFAFASPCYTHFCHPTRRYIDICVQRQLHEAFEGRPDFSKDYKSLLSVTQSCNTLSNFYRYAQEKSIHAKLCEVSQIINSRSGLIQLKAFVIATDQSYIDLVVYELGLERRIYLDLLPLNSCDFNDQTMELTVSWRKPSPSFYYATSSLEIDSTCYSNFKKKYLDSNGSCKQICDLSGRGLYDLINIAESDETNESSRDTLTSDVPPESYEDAAVERLHSLRIKEPDFVQTIRPGQQVDVFMFADTSSTYSLSLITLKNPFSD</sequence>
<dbReference type="PANTHER" id="PTHR23355:SF9">
    <property type="entry name" value="DIS3-LIKE EXONUCLEASE 2"/>
    <property type="match status" value="1"/>
</dbReference>
<dbReference type="InterPro" id="IPR041505">
    <property type="entry name" value="Dis3_CSD2"/>
</dbReference>
<dbReference type="GeneID" id="80874520"/>
<feature type="domain" description="RNB" evidence="5">
    <location>
        <begin position="588"/>
        <end position="907"/>
    </location>
</feature>
<dbReference type="KEGG" id="som:SOMG_01038"/>
<dbReference type="Proteomes" id="UP001212411">
    <property type="component" value="Chromosome 1"/>
</dbReference>
<name>A0AAF0AVW5_9SCHI</name>
<dbReference type="Gene3D" id="2.40.50.700">
    <property type="match status" value="1"/>
</dbReference>
<dbReference type="Pfam" id="PF17849">
    <property type="entry name" value="OB_Dis3"/>
    <property type="match status" value="1"/>
</dbReference>
<evidence type="ECO:0000256" key="3">
    <source>
        <dbReference type="ARBA" id="ARBA00022801"/>
    </source>
</evidence>
<feature type="region of interest" description="Disordered" evidence="4">
    <location>
        <begin position="1"/>
        <end position="32"/>
    </location>
</feature>
<dbReference type="InterPro" id="IPR050180">
    <property type="entry name" value="RNR_Ribonuclease"/>
</dbReference>
<dbReference type="SMART" id="SM00955">
    <property type="entry name" value="RNB"/>
    <property type="match status" value="1"/>
</dbReference>
<feature type="region of interest" description="Disordered" evidence="4">
    <location>
        <begin position="96"/>
        <end position="117"/>
    </location>
</feature>
<dbReference type="PANTHER" id="PTHR23355">
    <property type="entry name" value="RIBONUCLEASE"/>
    <property type="match status" value="1"/>
</dbReference>
<proteinExistence type="inferred from homology"/>
<dbReference type="Pfam" id="PF00773">
    <property type="entry name" value="RNB"/>
    <property type="match status" value="1"/>
</dbReference>
<reference evidence="6 7" key="1">
    <citation type="journal article" date="2023" name="G3 (Bethesda)">
        <title>A high-quality reference genome for the fission yeast Schizosaccharomyces osmophilus.</title>
        <authorList>
            <person name="Jia G.S."/>
            <person name="Zhang W.C."/>
            <person name="Liang Y."/>
            <person name="Liu X.H."/>
            <person name="Rhind N."/>
            <person name="Pidoux A."/>
            <person name="Brysch-Herzberg M."/>
            <person name="Du L.L."/>
        </authorList>
    </citation>
    <scope>NUCLEOTIDE SEQUENCE [LARGE SCALE GENOMIC DNA]</scope>
    <source>
        <strain evidence="6 7">CBS 15793</strain>
    </source>
</reference>
<evidence type="ECO:0000313" key="6">
    <source>
        <dbReference type="EMBL" id="WBW72440.1"/>
    </source>
</evidence>
<dbReference type="Gene3D" id="2.40.50.140">
    <property type="entry name" value="Nucleic acid-binding proteins"/>
    <property type="match status" value="1"/>
</dbReference>
<dbReference type="InterPro" id="IPR001900">
    <property type="entry name" value="RNase_II/R"/>
</dbReference>
<evidence type="ECO:0000256" key="4">
    <source>
        <dbReference type="SAM" id="MobiDB-lite"/>
    </source>
</evidence>
<accession>A0AAF0AVW5</accession>
<evidence type="ECO:0000256" key="2">
    <source>
        <dbReference type="ARBA" id="ARBA00022722"/>
    </source>
</evidence>
<gene>
    <name evidence="6" type="ORF">SOMG_01038</name>
</gene>
<dbReference type="EMBL" id="CP115611">
    <property type="protein sequence ID" value="WBW72440.1"/>
    <property type="molecule type" value="Genomic_DNA"/>
</dbReference>
<dbReference type="InterPro" id="IPR041093">
    <property type="entry name" value="Dis3l2-like_C"/>
</dbReference>
<feature type="compositionally biased region" description="Polar residues" evidence="4">
    <location>
        <begin position="165"/>
        <end position="178"/>
    </location>
</feature>
<dbReference type="GO" id="GO:0006402">
    <property type="term" value="P:mRNA catabolic process"/>
    <property type="evidence" value="ECO:0007669"/>
    <property type="project" value="TreeGrafter"/>
</dbReference>
<evidence type="ECO:0000256" key="1">
    <source>
        <dbReference type="ARBA" id="ARBA00005785"/>
    </source>
</evidence>
<dbReference type="GO" id="GO:0003723">
    <property type="term" value="F:RNA binding"/>
    <property type="evidence" value="ECO:0007669"/>
    <property type="project" value="InterPro"/>
</dbReference>
<dbReference type="AlphaFoldDB" id="A0AAF0AVW5"/>
<dbReference type="Gene3D" id="2.40.50.690">
    <property type="match status" value="1"/>
</dbReference>
<dbReference type="GO" id="GO:0000932">
    <property type="term" value="C:P-body"/>
    <property type="evidence" value="ECO:0007669"/>
    <property type="project" value="TreeGrafter"/>
</dbReference>
<evidence type="ECO:0000313" key="7">
    <source>
        <dbReference type="Proteomes" id="UP001212411"/>
    </source>
</evidence>
<dbReference type="GO" id="GO:0000175">
    <property type="term" value="F:3'-5'-RNA exonuclease activity"/>
    <property type="evidence" value="ECO:0007669"/>
    <property type="project" value="TreeGrafter"/>
</dbReference>
<dbReference type="RefSeq" id="XP_056036683.1">
    <property type="nucleotide sequence ID" value="XM_056179831.1"/>
</dbReference>
<dbReference type="SUPFAM" id="SSF50249">
    <property type="entry name" value="Nucleic acid-binding proteins"/>
    <property type="match status" value="2"/>
</dbReference>
<dbReference type="Pfam" id="PF17877">
    <property type="entry name" value="Dis3l2_C_term"/>
    <property type="match status" value="1"/>
</dbReference>
<feature type="region of interest" description="Disordered" evidence="4">
    <location>
        <begin position="457"/>
        <end position="483"/>
    </location>
</feature>
<dbReference type="FunFam" id="2.40.50.700:FF:000002">
    <property type="entry name" value="Cell wall biogenesis protein"/>
    <property type="match status" value="1"/>
</dbReference>
<keyword evidence="7" id="KW-1185">Reference proteome</keyword>
<organism evidence="6 7">
    <name type="scientific">Schizosaccharomyces osmophilus</name>
    <dbReference type="NCBI Taxonomy" id="2545709"/>
    <lineage>
        <taxon>Eukaryota</taxon>
        <taxon>Fungi</taxon>
        <taxon>Dikarya</taxon>
        <taxon>Ascomycota</taxon>
        <taxon>Taphrinomycotina</taxon>
        <taxon>Schizosaccharomycetes</taxon>
        <taxon>Schizosaccharomycetales</taxon>
        <taxon>Schizosaccharomycetaceae</taxon>
        <taxon>Schizosaccharomyces</taxon>
    </lineage>
</organism>
<evidence type="ECO:0000259" key="5">
    <source>
        <dbReference type="SMART" id="SM00955"/>
    </source>
</evidence>
<feature type="compositionally biased region" description="Basic and acidic residues" evidence="4">
    <location>
        <begin position="1"/>
        <end position="10"/>
    </location>
</feature>
<keyword evidence="2" id="KW-0540">Nuclease</keyword>
<feature type="region of interest" description="Disordered" evidence="4">
    <location>
        <begin position="138"/>
        <end position="178"/>
    </location>
</feature>
<comment type="similarity">
    <text evidence="1">Belongs to the RNR ribonuclease family.</text>
</comment>
<keyword evidence="3" id="KW-0378">Hydrolase</keyword>